<reference evidence="1 2" key="1">
    <citation type="submission" date="2014-08" db="EMBL/GenBank/DDBJ databases">
        <title>Complete genome sequence of Corynebacterium sphenisci CECT 5990(T) (=DSM 44792(T)), isolated from healthy wild penguins.</title>
        <authorList>
            <person name="Ruckert C."/>
            <person name="Albersmeier A."/>
            <person name="Winkler A."/>
            <person name="Kalinowski J."/>
        </authorList>
    </citation>
    <scope>NUCLEOTIDE SEQUENCE [LARGE SCALE GENOMIC DNA]</scope>
    <source>
        <strain evidence="1 2">DSM 44792</strain>
    </source>
</reference>
<dbReference type="CDD" id="cd18703">
    <property type="entry name" value="PIN_VapC-like"/>
    <property type="match status" value="1"/>
</dbReference>
<dbReference type="AlphaFoldDB" id="A0A1L7CZ34"/>
<proteinExistence type="predicted"/>
<organism evidence="1 2">
    <name type="scientific">Corynebacterium sphenisci DSM 44792</name>
    <dbReference type="NCBI Taxonomy" id="1437874"/>
    <lineage>
        <taxon>Bacteria</taxon>
        <taxon>Bacillati</taxon>
        <taxon>Actinomycetota</taxon>
        <taxon>Actinomycetes</taxon>
        <taxon>Mycobacteriales</taxon>
        <taxon>Corynebacteriaceae</taxon>
        <taxon>Corynebacterium</taxon>
    </lineage>
</organism>
<evidence type="ECO:0000313" key="2">
    <source>
        <dbReference type="Proteomes" id="UP000185469"/>
    </source>
</evidence>
<evidence type="ECO:0000313" key="1">
    <source>
        <dbReference type="EMBL" id="APT91108.1"/>
    </source>
</evidence>
<keyword evidence="2" id="KW-1185">Reference proteome</keyword>
<dbReference type="RefSeq" id="WP_075692538.1">
    <property type="nucleotide sequence ID" value="NZ_CP009248.1"/>
</dbReference>
<evidence type="ECO:0008006" key="3">
    <source>
        <dbReference type="Google" id="ProtNLM"/>
    </source>
</evidence>
<accession>A0A1L7CZ34</accession>
<protein>
    <recommendedName>
        <fullName evidence="3">PIN domain-containing protein</fullName>
    </recommendedName>
</protein>
<dbReference type="Proteomes" id="UP000185469">
    <property type="component" value="Chromosome"/>
</dbReference>
<dbReference type="EMBL" id="CP009248">
    <property type="protein sequence ID" value="APT91108.1"/>
    <property type="molecule type" value="Genomic_DNA"/>
</dbReference>
<dbReference type="OrthoDB" id="4409988at2"/>
<dbReference type="KEGG" id="csph:CSPHI_08835"/>
<gene>
    <name evidence="1" type="ORF">CSPHI_08835</name>
</gene>
<sequence length="208" mass="23336">MYILDTGPIFKFLATHCTAELIAALGGNTIHVPAAVEKEILSTPERYPQFRPAIREWGDLRPNFKKVLDDRGSEHLDRHCLRVMQRPLEEVYANPQDLGETMAVLHGLVAAEQGADVVIACDDGAGKELIKRQQAFIYTRRVKGWCKGCGSIRHVDTLDLLRWAIAADGGFTEKARFRAKYQEMANLDSALPPDLNDTDLMKRSLWSS</sequence>
<name>A0A1L7CZ34_9CORY</name>